<dbReference type="InterPro" id="IPR006553">
    <property type="entry name" value="Leu-rich_rpt_Cys-con_subtyp"/>
</dbReference>
<dbReference type="Pfam" id="PF25372">
    <property type="entry name" value="DUF7885"/>
    <property type="match status" value="1"/>
</dbReference>
<dbReference type="SMART" id="SM00367">
    <property type="entry name" value="LRR_CC"/>
    <property type="match status" value="3"/>
</dbReference>
<protein>
    <submittedName>
        <fullName evidence="2">Receptor-type protein kinase, putative</fullName>
    </submittedName>
</protein>
<dbReference type="SUPFAM" id="SSF52047">
    <property type="entry name" value="RNI-like"/>
    <property type="match status" value="1"/>
</dbReference>
<dbReference type="InterPro" id="IPR032675">
    <property type="entry name" value="LRR_dom_sf"/>
</dbReference>
<dbReference type="Gene3D" id="3.80.10.10">
    <property type="entry name" value="Ribonuclease Inhibitor"/>
    <property type="match status" value="1"/>
</dbReference>
<dbReference type="VEuPathDB" id="TriTrypDB:BSAL_87595"/>
<dbReference type="GO" id="GO:0016301">
    <property type="term" value="F:kinase activity"/>
    <property type="evidence" value="ECO:0007669"/>
    <property type="project" value="UniProtKB-KW"/>
</dbReference>
<proteinExistence type="predicted"/>
<keyword evidence="2" id="KW-0808">Transferase</keyword>
<dbReference type="AlphaFoldDB" id="A0A0S4J8S5"/>
<dbReference type="InterPro" id="IPR057207">
    <property type="entry name" value="FBXL15_LRR"/>
</dbReference>
<evidence type="ECO:0000313" key="3">
    <source>
        <dbReference type="Proteomes" id="UP000051952"/>
    </source>
</evidence>
<sequence>MRAVSKSLSRRPSPATPRMVFRLQSISLSNGKFITAEGLAAICASLVKLEALDLLICESISERGLMGVAALSCLNSLKLHYCTQLTDAALECIVSALTQLKTLHLIGCNFKCCAMLSTAADT</sequence>
<dbReference type="OrthoDB" id="10257471at2759"/>
<dbReference type="PANTHER" id="PTHR13318">
    <property type="entry name" value="PARTNER OF PAIRED, ISOFORM B-RELATED"/>
    <property type="match status" value="1"/>
</dbReference>
<dbReference type="GO" id="GO:0019005">
    <property type="term" value="C:SCF ubiquitin ligase complex"/>
    <property type="evidence" value="ECO:0007669"/>
    <property type="project" value="TreeGrafter"/>
</dbReference>
<organism evidence="2 3">
    <name type="scientific">Bodo saltans</name>
    <name type="common">Flagellated protozoan</name>
    <dbReference type="NCBI Taxonomy" id="75058"/>
    <lineage>
        <taxon>Eukaryota</taxon>
        <taxon>Discoba</taxon>
        <taxon>Euglenozoa</taxon>
        <taxon>Kinetoplastea</taxon>
        <taxon>Metakinetoplastina</taxon>
        <taxon>Eubodonida</taxon>
        <taxon>Bodonidae</taxon>
        <taxon>Bodo</taxon>
    </lineage>
</organism>
<feature type="domain" description="F-box/LRR-repeat protein 15-like leucin rich repeat" evidence="1">
    <location>
        <begin position="23"/>
        <end position="109"/>
    </location>
</feature>
<keyword evidence="3" id="KW-1185">Reference proteome</keyword>
<dbReference type="EMBL" id="CYKH01001095">
    <property type="protein sequence ID" value="CUG83413.1"/>
    <property type="molecule type" value="Genomic_DNA"/>
</dbReference>
<keyword evidence="2" id="KW-0675">Receptor</keyword>
<name>A0A0S4J8S5_BODSA</name>
<accession>A0A0S4J8S5</accession>
<evidence type="ECO:0000313" key="2">
    <source>
        <dbReference type="EMBL" id="CUG83413.1"/>
    </source>
</evidence>
<gene>
    <name evidence="2" type="ORF">BSAL_87595</name>
</gene>
<dbReference type="Proteomes" id="UP000051952">
    <property type="component" value="Unassembled WGS sequence"/>
</dbReference>
<evidence type="ECO:0000259" key="1">
    <source>
        <dbReference type="Pfam" id="PF25372"/>
    </source>
</evidence>
<dbReference type="GO" id="GO:0031146">
    <property type="term" value="P:SCF-dependent proteasomal ubiquitin-dependent protein catabolic process"/>
    <property type="evidence" value="ECO:0007669"/>
    <property type="project" value="TreeGrafter"/>
</dbReference>
<reference evidence="3" key="1">
    <citation type="submission" date="2015-09" db="EMBL/GenBank/DDBJ databases">
        <authorList>
            <consortium name="Pathogen Informatics"/>
        </authorList>
    </citation>
    <scope>NUCLEOTIDE SEQUENCE [LARGE SCALE GENOMIC DNA]</scope>
    <source>
        <strain evidence="3">Lake Konstanz</strain>
    </source>
</reference>
<keyword evidence="2" id="KW-0418">Kinase</keyword>